<dbReference type="EMBL" id="LIAE01009493">
    <property type="protein sequence ID" value="PAV69546.1"/>
    <property type="molecule type" value="Genomic_DNA"/>
</dbReference>
<dbReference type="AlphaFoldDB" id="A0A2A2K6B2"/>
<comment type="caution">
    <text evidence="2">The sequence shown here is derived from an EMBL/GenBank/DDBJ whole genome shotgun (WGS) entry which is preliminary data.</text>
</comment>
<accession>A0A2A2K6B2</accession>
<evidence type="ECO:0000256" key="1">
    <source>
        <dbReference type="SAM" id="MobiDB-lite"/>
    </source>
</evidence>
<keyword evidence="3" id="KW-1185">Reference proteome</keyword>
<protein>
    <submittedName>
        <fullName evidence="2">Uncharacterized protein</fullName>
    </submittedName>
</protein>
<feature type="region of interest" description="Disordered" evidence="1">
    <location>
        <begin position="66"/>
        <end position="124"/>
    </location>
</feature>
<evidence type="ECO:0000313" key="2">
    <source>
        <dbReference type="EMBL" id="PAV69546.1"/>
    </source>
</evidence>
<feature type="region of interest" description="Disordered" evidence="1">
    <location>
        <begin position="155"/>
        <end position="189"/>
    </location>
</feature>
<feature type="compositionally biased region" description="Basic residues" evidence="1">
    <location>
        <begin position="155"/>
        <end position="166"/>
    </location>
</feature>
<feature type="region of interest" description="Disordered" evidence="1">
    <location>
        <begin position="216"/>
        <end position="281"/>
    </location>
</feature>
<proteinExistence type="predicted"/>
<dbReference type="Proteomes" id="UP000218231">
    <property type="component" value="Unassembled WGS sequence"/>
</dbReference>
<reference evidence="2 3" key="1">
    <citation type="journal article" date="2017" name="Curr. Biol.">
        <title>Genome architecture and evolution of a unichromosomal asexual nematode.</title>
        <authorList>
            <person name="Fradin H."/>
            <person name="Zegar C."/>
            <person name="Gutwein M."/>
            <person name="Lucas J."/>
            <person name="Kovtun M."/>
            <person name="Corcoran D."/>
            <person name="Baugh L.R."/>
            <person name="Kiontke K."/>
            <person name="Gunsalus K."/>
            <person name="Fitch D.H."/>
            <person name="Piano F."/>
        </authorList>
    </citation>
    <scope>NUCLEOTIDE SEQUENCE [LARGE SCALE GENOMIC DNA]</scope>
    <source>
        <strain evidence="2">PF1309</strain>
    </source>
</reference>
<feature type="region of interest" description="Disordered" evidence="1">
    <location>
        <begin position="295"/>
        <end position="316"/>
    </location>
</feature>
<name>A0A2A2K6B2_9BILA</name>
<gene>
    <name evidence="2" type="ORF">WR25_06092</name>
</gene>
<evidence type="ECO:0000313" key="3">
    <source>
        <dbReference type="Proteomes" id="UP000218231"/>
    </source>
</evidence>
<sequence>MGATMETITPDRFAQGVPVAHFRRPSRPRVRIPIDVQQMRRIDGGVDLRRTEARMPQQLLQRAQVGAAAQQMRREAVAQRMRRRPLAKPQPGPRRAHRSPDHPRRQRPALHAAEQRLVRRGRPGHLRRIGLHRGAHLRQQWHDPRLVALARHRQRLPQRQHARRQRDRLADAQPCAIQQQQHRPIARPHPGFRRLVRHLAGQRHHLVRRDRPRHAGFDAGAAQPRHRRIGRHERQEPPHRRQFARGRGVAQPFATPRRQKGAQVRRAYPCQRRRRRPLAPMRLQERDQPLRTGAIGAHGMRRPTPVARQMRRPLHR</sequence>
<organism evidence="2 3">
    <name type="scientific">Diploscapter pachys</name>
    <dbReference type="NCBI Taxonomy" id="2018661"/>
    <lineage>
        <taxon>Eukaryota</taxon>
        <taxon>Metazoa</taxon>
        <taxon>Ecdysozoa</taxon>
        <taxon>Nematoda</taxon>
        <taxon>Chromadorea</taxon>
        <taxon>Rhabditida</taxon>
        <taxon>Rhabditina</taxon>
        <taxon>Rhabditomorpha</taxon>
        <taxon>Rhabditoidea</taxon>
        <taxon>Rhabditidae</taxon>
        <taxon>Diploscapter</taxon>
    </lineage>
</organism>